<feature type="non-terminal residue" evidence="2">
    <location>
        <position position="132"/>
    </location>
</feature>
<keyword evidence="1" id="KW-0539">Nucleus</keyword>
<accession>A0A199W245</accession>
<keyword evidence="1" id="KW-0479">Metal-binding</keyword>
<reference evidence="2 3" key="1">
    <citation type="journal article" date="2016" name="DNA Res.">
        <title>The draft genome of MD-2 pineapple using hybrid error correction of long reads.</title>
        <authorList>
            <person name="Redwan R.M."/>
            <person name="Saidin A."/>
            <person name="Kumar S.V."/>
        </authorList>
    </citation>
    <scope>NUCLEOTIDE SEQUENCE [LARGE SCALE GENOMIC DNA]</scope>
    <source>
        <strain evidence="3">cv. MD2</strain>
        <tissue evidence="2">Leaf</tissue>
    </source>
</reference>
<dbReference type="STRING" id="4615.A0A199W245"/>
<keyword evidence="1" id="KW-0862">Zinc</keyword>
<comment type="caution">
    <text evidence="2">The sequence shown here is derived from an EMBL/GenBank/DDBJ whole genome shotgun (WGS) entry which is preliminary data.</text>
</comment>
<dbReference type="EMBL" id="LSRQ01000352">
    <property type="protein sequence ID" value="OAY83364.1"/>
    <property type="molecule type" value="Genomic_DNA"/>
</dbReference>
<comment type="similarity">
    <text evidence="1">Belongs to the FHY3/FAR1 family.</text>
</comment>
<comment type="subcellular location">
    <subcellularLocation>
        <location evidence="1">Nucleus</location>
    </subcellularLocation>
</comment>
<name>A0A199W245_ANACO</name>
<comment type="function">
    <text evidence="1">Putative transcription activator involved in regulating light control of development.</text>
</comment>
<dbReference type="PANTHER" id="PTHR31669:SF251">
    <property type="entry name" value="PROTEIN FAR1-RELATED SEQUENCE"/>
    <property type="match status" value="1"/>
</dbReference>
<dbReference type="GO" id="GO:0005634">
    <property type="term" value="C:nucleus"/>
    <property type="evidence" value="ECO:0007669"/>
    <property type="project" value="UniProtKB-SubCell"/>
</dbReference>
<dbReference type="GO" id="GO:0008270">
    <property type="term" value="F:zinc ion binding"/>
    <property type="evidence" value="ECO:0007669"/>
    <property type="project" value="UniProtKB-UniRule"/>
</dbReference>
<dbReference type="InterPro" id="IPR031052">
    <property type="entry name" value="FHY3/FAR1"/>
</dbReference>
<evidence type="ECO:0000256" key="1">
    <source>
        <dbReference type="RuleBase" id="RU367018"/>
    </source>
</evidence>
<keyword evidence="1" id="KW-0863">Zinc-finger</keyword>
<sequence length="132" mass="15906">MIENIRHQWIPVYFRDTFFANMSTSQRSKSINAWLKLSLDSHTSIYKFIMQFEKITTTCYEREDEQDFKNKDGEAQLWSYDPIERQARDIYMKAIFFEFRRHLRAATAYSILEVEKNTLYKISPLAQSNIQK</sequence>
<dbReference type="Proteomes" id="UP000092600">
    <property type="component" value="Unassembled WGS sequence"/>
</dbReference>
<protein>
    <recommendedName>
        <fullName evidence="1">Protein FAR1-RELATED SEQUENCE</fullName>
    </recommendedName>
</protein>
<gene>
    <name evidence="2" type="ORF">ACMD2_24408</name>
</gene>
<dbReference type="PANTHER" id="PTHR31669">
    <property type="entry name" value="PROTEIN FAR1-RELATED SEQUENCE 10-RELATED"/>
    <property type="match status" value="1"/>
</dbReference>
<proteinExistence type="inferred from homology"/>
<dbReference type="GO" id="GO:0006355">
    <property type="term" value="P:regulation of DNA-templated transcription"/>
    <property type="evidence" value="ECO:0007669"/>
    <property type="project" value="UniProtKB-UniRule"/>
</dbReference>
<organism evidence="2 3">
    <name type="scientific">Ananas comosus</name>
    <name type="common">Pineapple</name>
    <name type="synonym">Ananas ananas</name>
    <dbReference type="NCBI Taxonomy" id="4615"/>
    <lineage>
        <taxon>Eukaryota</taxon>
        <taxon>Viridiplantae</taxon>
        <taxon>Streptophyta</taxon>
        <taxon>Embryophyta</taxon>
        <taxon>Tracheophyta</taxon>
        <taxon>Spermatophyta</taxon>
        <taxon>Magnoliopsida</taxon>
        <taxon>Liliopsida</taxon>
        <taxon>Poales</taxon>
        <taxon>Bromeliaceae</taxon>
        <taxon>Bromelioideae</taxon>
        <taxon>Ananas</taxon>
    </lineage>
</organism>
<dbReference type="AlphaFoldDB" id="A0A199W245"/>
<evidence type="ECO:0000313" key="2">
    <source>
        <dbReference type="EMBL" id="OAY83364.1"/>
    </source>
</evidence>
<evidence type="ECO:0000313" key="3">
    <source>
        <dbReference type="Proteomes" id="UP000092600"/>
    </source>
</evidence>